<protein>
    <submittedName>
        <fullName evidence="1">Divergent AAA domain protein</fullName>
    </submittedName>
</protein>
<dbReference type="AlphaFoldDB" id="A0AAC8VGB2"/>
<dbReference type="RefSeq" id="WP_048875935.1">
    <property type="nucleotide sequence ID" value="NZ_CP012508.1"/>
</dbReference>
<sequence>MPKFNLLSVMDNQESADHLLFSVKDKLYNKEVTLKNCYFNLQGQLLAEGWICGSRTLIEVNLTSELKPEWYVEALDSAIEKIKKTEVSDKNYPGANTHMLSFLEAYFLNYVEKGLAEIDGEKKGSLLQKLNAKLSFLSSLESNGTTLRARSEQKRTLAQ</sequence>
<gene>
    <name evidence="1" type="ORF">KU39_856</name>
</gene>
<dbReference type="Proteomes" id="UP000029558">
    <property type="component" value="Chromosome"/>
</dbReference>
<accession>A0AAC8VGB2</accession>
<evidence type="ECO:0000313" key="1">
    <source>
        <dbReference type="EMBL" id="ALB22039.1"/>
    </source>
</evidence>
<name>A0AAC8VGB2_PISSA</name>
<reference evidence="1 2" key="1">
    <citation type="journal article" date="2014" name="Genome Announc.">
        <title>Comparative Genome Analysis of Two Isolates of the Fish Pathogen Piscirickettsia salmonis from Different Hosts Reveals Major Differences in Virulence-Associated Secretion Systems.</title>
        <authorList>
            <person name="Bohle H."/>
            <person name="Henriquez P."/>
            <person name="Grothusen H."/>
            <person name="Navas E."/>
            <person name="Sandoval A."/>
            <person name="Bustamante F."/>
            <person name="Bustos P."/>
            <person name="Mancilla M."/>
        </authorList>
    </citation>
    <scope>NUCLEOTIDE SEQUENCE [LARGE SCALE GENOMIC DNA]</scope>
    <source>
        <strain evidence="2">B1-32597</strain>
    </source>
</reference>
<evidence type="ECO:0000313" key="2">
    <source>
        <dbReference type="Proteomes" id="UP000029558"/>
    </source>
</evidence>
<dbReference type="EMBL" id="CP012508">
    <property type="protein sequence ID" value="ALB22039.1"/>
    <property type="molecule type" value="Genomic_DNA"/>
</dbReference>
<proteinExistence type="predicted"/>
<organism evidence="1 2">
    <name type="scientific">Piscirickettsia salmonis</name>
    <dbReference type="NCBI Taxonomy" id="1238"/>
    <lineage>
        <taxon>Bacteria</taxon>
        <taxon>Pseudomonadati</taxon>
        <taxon>Pseudomonadota</taxon>
        <taxon>Gammaproteobacteria</taxon>
        <taxon>Thiotrichales</taxon>
        <taxon>Piscirickettsiaceae</taxon>
        <taxon>Piscirickettsia</taxon>
    </lineage>
</organism>